<feature type="binding site" evidence="8">
    <location>
        <position position="233"/>
    </location>
    <ligand>
        <name>Mg(2+)</name>
        <dbReference type="ChEBI" id="CHEBI:18420"/>
        <label>1</label>
    </ligand>
</feature>
<feature type="binding site" evidence="8">
    <location>
        <position position="232"/>
    </location>
    <ligand>
        <name>Mg(2+)</name>
        <dbReference type="ChEBI" id="CHEBI:18420"/>
        <label>2</label>
    </ligand>
</feature>
<gene>
    <name evidence="8 11" type="primary">trpD</name>
    <name evidence="11" type="ordered locus">Ngar_c16700</name>
</gene>
<dbReference type="FunFam" id="3.40.1030.10:FF:000002">
    <property type="entry name" value="Anthranilate phosphoribosyltransferase"/>
    <property type="match status" value="1"/>
</dbReference>
<feature type="binding site" evidence="8">
    <location>
        <position position="173"/>
    </location>
    <ligand>
        <name>anthranilate</name>
        <dbReference type="ChEBI" id="CHEBI:16567"/>
        <label>2</label>
    </ligand>
</feature>
<comment type="similarity">
    <text evidence="8">Belongs to the anthranilate phosphoribosyltransferase family.</text>
</comment>
<keyword evidence="7 8" id="KW-0057">Aromatic amino acid biosynthesis</keyword>
<feature type="binding site" evidence="8">
    <location>
        <position position="87"/>
    </location>
    <ligand>
        <name>anthranilate</name>
        <dbReference type="ChEBI" id="CHEBI:16567"/>
        <label>1</label>
    </ligand>
</feature>
<evidence type="ECO:0000313" key="12">
    <source>
        <dbReference type="Proteomes" id="UP000008037"/>
    </source>
</evidence>
<dbReference type="FunCoup" id="K0II35">
    <property type="interactions" value="87"/>
</dbReference>
<feature type="binding site" evidence="8">
    <location>
        <begin position="97"/>
        <end position="100"/>
    </location>
    <ligand>
        <name>5-phospho-alpha-D-ribose 1-diphosphate</name>
        <dbReference type="ChEBI" id="CHEBI:58017"/>
    </ligand>
</feature>
<sequence length="357" mass="38070">MSAQQPDLRPAIRKLVARTNLSDKEVSLALDAILSGSIPDAAISAFLVAFAMKGETAEELGSVLCSLQNHATKITPNVQGPLIDTCGTGGDSIRSFNISTAAAIVASAAGAKVAKHGNRSVSGLSGSADFFEYVGLDLNAPPAKVQSCIESTRIGFMFAPLFHPSMKHVAAARKAIGIRTVFNMVGPLSNPCTNISGQVIGVFEPTLLDVFAQVCQGRINEAMIVHAHDGFDELSNTCENDVLWVSGDRQTKRIRLHPRAVGMKVAKPEQLVVNSKEESIRSTLQSIYGKASKEKQDIVVLNAAAALVVSKIAHDFKDGVEIAGDAIKSGKAQDKLLQMIKYCGDIEKLKEAEKKFL</sequence>
<keyword evidence="6 8" id="KW-0822">Tryptophan biosynthesis</keyword>
<dbReference type="GO" id="GO:0004048">
    <property type="term" value="F:anthranilate phosphoribosyltransferase activity"/>
    <property type="evidence" value="ECO:0007669"/>
    <property type="project" value="UniProtKB-UniRule"/>
</dbReference>
<dbReference type="InterPro" id="IPR036320">
    <property type="entry name" value="Glycosyl_Trfase_fam3_N_dom_sf"/>
</dbReference>
<dbReference type="KEGG" id="nga:Ngar_c16700"/>
<dbReference type="GO" id="GO:0000287">
    <property type="term" value="F:magnesium ion binding"/>
    <property type="evidence" value="ECO:0007669"/>
    <property type="project" value="UniProtKB-UniRule"/>
</dbReference>
<dbReference type="Pfam" id="PF02885">
    <property type="entry name" value="Glycos_trans_3N"/>
    <property type="match status" value="1"/>
</dbReference>
<dbReference type="EMBL" id="CP002408">
    <property type="protein sequence ID" value="AFU58603.1"/>
    <property type="molecule type" value="Genomic_DNA"/>
</dbReference>
<accession>K0II35</accession>
<name>K0II35_NITGG</name>
<evidence type="ECO:0000256" key="1">
    <source>
        <dbReference type="ARBA" id="ARBA00004907"/>
    </source>
</evidence>
<keyword evidence="8" id="KW-0460">Magnesium</keyword>
<keyword evidence="5 8" id="KW-0808">Transferase</keyword>
<protein>
    <recommendedName>
        <fullName evidence="2 8">Anthranilate phosphoribosyltransferase</fullName>
        <ecNumber evidence="2 8">2.4.2.18</ecNumber>
    </recommendedName>
</protein>
<keyword evidence="4 8" id="KW-0328">Glycosyltransferase</keyword>
<feature type="binding site" evidence="8">
    <location>
        <position position="233"/>
    </location>
    <ligand>
        <name>Mg(2+)</name>
        <dbReference type="ChEBI" id="CHEBI:18420"/>
        <label>2</label>
    </ligand>
</feature>
<evidence type="ECO:0000256" key="7">
    <source>
        <dbReference type="ARBA" id="ARBA00023141"/>
    </source>
</evidence>
<feature type="domain" description="Glycosyl transferase family 3" evidence="9">
    <location>
        <begin position="80"/>
        <end position="333"/>
    </location>
</feature>
<evidence type="ECO:0000256" key="2">
    <source>
        <dbReference type="ARBA" id="ARBA00011948"/>
    </source>
</evidence>
<evidence type="ECO:0000256" key="5">
    <source>
        <dbReference type="ARBA" id="ARBA00022679"/>
    </source>
</evidence>
<feature type="binding site" evidence="8">
    <location>
        <position position="95"/>
    </location>
    <ligand>
        <name>5-phospho-alpha-D-ribose 1-diphosphate</name>
        <dbReference type="ChEBI" id="CHEBI:58017"/>
    </ligand>
</feature>
<reference evidence="11 12" key="1">
    <citation type="journal article" date="2012" name="Environ. Microbiol.">
        <title>The genome of the ammonia-oxidizing Candidatus Nitrososphaera gargensis: insights into metabolic versatility and environmental adaptations.</title>
        <authorList>
            <person name="Spang A."/>
            <person name="Poehlein A."/>
            <person name="Offre P."/>
            <person name="Zumbragel S."/>
            <person name="Haider S."/>
            <person name="Rychlik N."/>
            <person name="Nowka B."/>
            <person name="Schmeisser C."/>
            <person name="Lebedeva E.V."/>
            <person name="Rattei T."/>
            <person name="Bohm C."/>
            <person name="Schmid M."/>
            <person name="Galushko A."/>
            <person name="Hatzenpichler R."/>
            <person name="Weinmaier T."/>
            <person name="Daniel R."/>
            <person name="Schleper C."/>
            <person name="Spieck E."/>
            <person name="Streit W."/>
            <person name="Wagner M."/>
        </authorList>
    </citation>
    <scope>NUCLEOTIDE SEQUENCE [LARGE SCALE GENOMIC DNA]</scope>
    <source>
        <strain evidence="12">Ga9.2</strain>
    </source>
</reference>
<dbReference type="RefSeq" id="WP_015019140.1">
    <property type="nucleotide sequence ID" value="NC_018719.1"/>
</dbReference>
<keyword evidence="8" id="KW-0479">Metal-binding</keyword>
<evidence type="ECO:0000256" key="4">
    <source>
        <dbReference type="ARBA" id="ARBA00022676"/>
    </source>
</evidence>
<keyword evidence="3 8" id="KW-0028">Amino-acid biosynthesis</keyword>
<organism evidence="11 12">
    <name type="scientific">Nitrososphaera gargensis (strain Ga9.2)</name>
    <dbReference type="NCBI Taxonomy" id="1237085"/>
    <lineage>
        <taxon>Archaea</taxon>
        <taxon>Nitrososphaerota</taxon>
        <taxon>Nitrososphaeria</taxon>
        <taxon>Nitrososphaerales</taxon>
        <taxon>Nitrososphaeraceae</taxon>
        <taxon>Nitrososphaera</taxon>
    </lineage>
</organism>
<dbReference type="InterPro" id="IPR000312">
    <property type="entry name" value="Glycosyl_Trfase_fam3"/>
</dbReference>
<dbReference type="UniPathway" id="UPA00035">
    <property type="reaction ID" value="UER00041"/>
</dbReference>
<feature type="binding site" evidence="8">
    <location>
        <begin position="90"/>
        <end position="91"/>
    </location>
    <ligand>
        <name>5-phospho-alpha-D-ribose 1-diphosphate</name>
        <dbReference type="ChEBI" id="CHEBI:58017"/>
    </ligand>
</feature>
<feature type="binding site" evidence="8">
    <location>
        <position position="118"/>
    </location>
    <ligand>
        <name>anthranilate</name>
        <dbReference type="ChEBI" id="CHEBI:16567"/>
        <label>1</label>
    </ligand>
</feature>
<comment type="subunit">
    <text evidence="8">Homodimer.</text>
</comment>
<feature type="binding site" evidence="8">
    <location>
        <position position="87"/>
    </location>
    <ligand>
        <name>5-phospho-alpha-D-ribose 1-diphosphate</name>
        <dbReference type="ChEBI" id="CHEBI:58017"/>
    </ligand>
</feature>
<dbReference type="PANTHER" id="PTHR43285:SF2">
    <property type="entry name" value="ANTHRANILATE PHOSPHORIBOSYLTRANSFERASE"/>
    <property type="match status" value="1"/>
</dbReference>
<dbReference type="InterPro" id="IPR017459">
    <property type="entry name" value="Glycosyl_Trfase_fam3_N_dom"/>
</dbReference>
<dbReference type="Proteomes" id="UP000008037">
    <property type="component" value="Chromosome"/>
</dbReference>
<dbReference type="STRING" id="1237085.Ngar_c16700"/>
<dbReference type="InterPro" id="IPR035902">
    <property type="entry name" value="Nuc_phospho_transferase"/>
</dbReference>
<evidence type="ECO:0000256" key="6">
    <source>
        <dbReference type="ARBA" id="ARBA00022822"/>
    </source>
</evidence>
<feature type="binding site" evidence="8">
    <location>
        <position position="127"/>
    </location>
    <ligand>
        <name>5-phospho-alpha-D-ribose 1-diphosphate</name>
        <dbReference type="ChEBI" id="CHEBI:58017"/>
    </ligand>
</feature>
<dbReference type="GO" id="GO:0000162">
    <property type="term" value="P:L-tryptophan biosynthetic process"/>
    <property type="evidence" value="ECO:0007669"/>
    <property type="project" value="UniProtKB-UniRule"/>
</dbReference>
<comment type="cofactor">
    <cofactor evidence="8">
        <name>Mg(2+)</name>
        <dbReference type="ChEBI" id="CHEBI:18420"/>
    </cofactor>
    <text evidence="8">Binds 2 magnesium ions per monomer.</text>
</comment>
<comment type="function">
    <text evidence="8">Catalyzes the transfer of the phosphoribosyl group of 5-phosphorylribose-1-pyrophosphate (PRPP) to anthranilate to yield N-(5'-phosphoribosyl)-anthranilate (PRA).</text>
</comment>
<comment type="caution">
    <text evidence="8">Lacks conserved residue(s) required for the propagation of feature annotation.</text>
</comment>
<dbReference type="InParanoid" id="K0II35"/>
<evidence type="ECO:0000259" key="10">
    <source>
        <dbReference type="Pfam" id="PF02885"/>
    </source>
</evidence>
<dbReference type="PATRIC" id="fig|1237085.11.peg.1647"/>
<dbReference type="OrthoDB" id="8214at2157"/>
<feature type="domain" description="Glycosyl transferase family 3 N-terminal" evidence="10">
    <location>
        <begin position="10"/>
        <end position="64"/>
    </location>
</feature>
<evidence type="ECO:0000256" key="8">
    <source>
        <dbReference type="HAMAP-Rule" id="MF_00211"/>
    </source>
</evidence>
<feature type="binding site" evidence="8">
    <location>
        <position position="99"/>
    </location>
    <ligand>
        <name>Mg(2+)</name>
        <dbReference type="ChEBI" id="CHEBI:18420"/>
        <label>1</label>
    </ligand>
</feature>
<keyword evidence="12" id="KW-1185">Reference proteome</keyword>
<comment type="catalytic activity">
    <reaction evidence="8">
        <text>N-(5-phospho-beta-D-ribosyl)anthranilate + diphosphate = 5-phospho-alpha-D-ribose 1-diphosphate + anthranilate</text>
        <dbReference type="Rhea" id="RHEA:11768"/>
        <dbReference type="ChEBI" id="CHEBI:16567"/>
        <dbReference type="ChEBI" id="CHEBI:18277"/>
        <dbReference type="ChEBI" id="CHEBI:33019"/>
        <dbReference type="ChEBI" id="CHEBI:58017"/>
        <dbReference type="EC" id="2.4.2.18"/>
    </reaction>
</comment>
<dbReference type="Gene3D" id="1.20.970.10">
    <property type="entry name" value="Transferase, Pyrimidine Nucleoside Phosphorylase, Chain C"/>
    <property type="match status" value="1"/>
</dbReference>
<comment type="pathway">
    <text evidence="1 8">Amino-acid biosynthesis; L-tryptophan biosynthesis; L-tryptophan from chorismate: step 2/5.</text>
</comment>
<dbReference type="SUPFAM" id="SSF52418">
    <property type="entry name" value="Nucleoside phosphorylase/phosphoribosyltransferase catalytic domain"/>
    <property type="match status" value="1"/>
</dbReference>
<dbReference type="InterPro" id="IPR005940">
    <property type="entry name" value="Anthranilate_Pribosyl_Tfrase"/>
</dbReference>
<dbReference type="NCBIfam" id="TIGR01245">
    <property type="entry name" value="trpD"/>
    <property type="match status" value="1"/>
</dbReference>
<dbReference type="GeneID" id="13797929"/>
<proteinExistence type="inferred from homology"/>
<dbReference type="HOGENOM" id="CLU_034315_2_1_2"/>
<evidence type="ECO:0000313" key="11">
    <source>
        <dbReference type="EMBL" id="AFU58603.1"/>
    </source>
</evidence>
<evidence type="ECO:0000259" key="9">
    <source>
        <dbReference type="Pfam" id="PF00591"/>
    </source>
</evidence>
<dbReference type="GO" id="GO:0005829">
    <property type="term" value="C:cytosol"/>
    <property type="evidence" value="ECO:0007669"/>
    <property type="project" value="TreeGrafter"/>
</dbReference>
<dbReference type="Pfam" id="PF00591">
    <property type="entry name" value="Glycos_transf_3"/>
    <property type="match status" value="1"/>
</dbReference>
<dbReference type="AlphaFoldDB" id="K0II35"/>
<dbReference type="HAMAP" id="MF_00211">
    <property type="entry name" value="TrpD"/>
    <property type="match status" value="1"/>
</dbReference>
<dbReference type="Gene3D" id="3.40.1030.10">
    <property type="entry name" value="Nucleoside phosphorylase/phosphoribosyltransferase catalytic domain"/>
    <property type="match status" value="1"/>
</dbReference>
<dbReference type="SUPFAM" id="SSF47648">
    <property type="entry name" value="Nucleoside phosphorylase/phosphoribosyltransferase N-terminal domain"/>
    <property type="match status" value="1"/>
</dbReference>
<dbReference type="PANTHER" id="PTHR43285">
    <property type="entry name" value="ANTHRANILATE PHOSPHORIBOSYLTRANSFERASE"/>
    <property type="match status" value="1"/>
</dbReference>
<dbReference type="EC" id="2.4.2.18" evidence="2 8"/>
<evidence type="ECO:0000256" key="3">
    <source>
        <dbReference type="ARBA" id="ARBA00022605"/>
    </source>
</evidence>
<feature type="binding site" evidence="8">
    <location>
        <begin position="115"/>
        <end position="123"/>
    </location>
    <ligand>
        <name>5-phospho-alpha-D-ribose 1-diphosphate</name>
        <dbReference type="ChEBI" id="CHEBI:58017"/>
    </ligand>
</feature>